<evidence type="ECO:0000313" key="3">
    <source>
        <dbReference type="EMBL" id="KIJ94809.1"/>
    </source>
</evidence>
<dbReference type="Gene3D" id="1.25.40.990">
    <property type="match status" value="1"/>
</dbReference>
<feature type="compositionally biased region" description="Basic and acidic residues" evidence="1">
    <location>
        <begin position="46"/>
        <end position="55"/>
    </location>
</feature>
<feature type="compositionally biased region" description="Polar residues" evidence="1">
    <location>
        <begin position="919"/>
        <end position="929"/>
    </location>
</feature>
<feature type="compositionally biased region" description="Low complexity" evidence="1">
    <location>
        <begin position="714"/>
        <end position="728"/>
    </location>
</feature>
<accession>A0A0C9WJJ6</accession>
<feature type="compositionally biased region" description="Polar residues" evidence="1">
    <location>
        <begin position="499"/>
        <end position="512"/>
    </location>
</feature>
<feature type="compositionally biased region" description="Gly residues" evidence="1">
    <location>
        <begin position="60"/>
        <end position="69"/>
    </location>
</feature>
<feature type="domain" description="SAC3/GANP/THP3 conserved" evidence="2">
    <location>
        <begin position="176"/>
        <end position="425"/>
    </location>
</feature>
<feature type="compositionally biased region" description="Polar residues" evidence="1">
    <location>
        <begin position="689"/>
        <end position="709"/>
    </location>
</feature>
<feature type="region of interest" description="Disordered" evidence="1">
    <location>
        <begin position="475"/>
        <end position="531"/>
    </location>
</feature>
<name>A0A0C9WJJ6_9AGAR</name>
<feature type="compositionally biased region" description="Low complexity" evidence="1">
    <location>
        <begin position="676"/>
        <end position="688"/>
    </location>
</feature>
<feature type="compositionally biased region" description="Pro residues" evidence="1">
    <location>
        <begin position="615"/>
        <end position="627"/>
    </location>
</feature>
<dbReference type="InterPro" id="IPR045107">
    <property type="entry name" value="SAC3/GANP/THP3"/>
</dbReference>
<evidence type="ECO:0000259" key="2">
    <source>
        <dbReference type="Pfam" id="PF03399"/>
    </source>
</evidence>
<feature type="region of interest" description="Disordered" evidence="1">
    <location>
        <begin position="900"/>
        <end position="951"/>
    </location>
</feature>
<dbReference type="GO" id="GO:0005737">
    <property type="term" value="C:cytoplasm"/>
    <property type="evidence" value="ECO:0007669"/>
    <property type="project" value="TreeGrafter"/>
</dbReference>
<dbReference type="STRING" id="1095629.A0A0C9WJJ6"/>
<feature type="region of interest" description="Disordered" evidence="1">
    <location>
        <begin position="1378"/>
        <end position="1417"/>
    </location>
</feature>
<dbReference type="PANTHER" id="PTHR12436:SF3">
    <property type="entry name" value="GERMINAL-CENTER ASSOCIATED NUCLEAR PROTEIN"/>
    <property type="match status" value="1"/>
</dbReference>
<feature type="compositionally biased region" description="Low complexity" evidence="1">
    <location>
        <begin position="1402"/>
        <end position="1414"/>
    </location>
</feature>
<feature type="region of interest" description="Disordered" evidence="1">
    <location>
        <begin position="561"/>
        <end position="728"/>
    </location>
</feature>
<dbReference type="GO" id="GO:0070390">
    <property type="term" value="C:transcription export complex 2"/>
    <property type="evidence" value="ECO:0007669"/>
    <property type="project" value="TreeGrafter"/>
</dbReference>
<sequence>METIFPPIRGRGRGIIVGDPGRGRPHSRNKHWTPGENARSNTPTHSDGERWERGGHRGGGRGSRGGGRGVPRKFPNVSLRVNQGWTKGKERATNESEAEVDDVEAEHHVEEAMNESNEIDEPELETQEEREKFYQELVKAREVERKKAIAEGKMDDPLVPKRLEDAISIVGTCHDMCPRFERYRRERENNLFEWETIPGTKRVDHNRAVKMYERAAGDKILPSDLRPPFVLKRTLDYLFHDLLPQGGLSKTATFIRDRSRAVRNDFTLQHITNSVAIECHDRCARFHILSLHFEGHKPGFSVPLEDQQLMNTLQSLKEFYDTERGRYAAPTEMEMRVYHRLIHIRDQRERNENIPNHITSHPVFKLTTDFRLHVQNKSAPITKTSPLVVDAEAMEIFSQLASVLRDQGSVVMIYLVACILERLFGRETIDDIEAIRGDLTIPDLIDGNSTGSGASNRIYEANGDEEMHDDEFVDEDHEHDDQLFEEPVSAPIPVKPSTAEWSSSTFGSRPSNSAPPAFSVPTPSSVSSPFGAPATAGSAFASITTTPNVFGTPSVFGTSSFQPAITPNPPTSIFGPSSTTGLPSHSSPPLQSGDSTVIQSSAPIGNIFSGTTPSFPLPGPNPPPPTQPLAARASLSERPKSIFGGPPATNGSSSATINRTESVLSSSTTPNFFSLNPNAAPYAPPSANQPILSPSMPTTTAKETPSNGIRTMPLTLSRSRSSSADTARASTTSLKIDISAPASPAVHSVPSPKVPPQLSRKAPISLPSTPTTNFLPSNALLDHLRSGLSTPVLTSDPLSPLTLQTPTPSTSHIHNFSPAPRKTKGLGLHPSLSAISLNGESKPPQVVAESSEKSRAVLKKKAYDFSQASLSKRYYGRWKEKFSKTAKWIKAYQRSDAYRQKIQKARQSRNASPDRKRTISISVAASSESPYKKRAKRRISSDYQPPRDDKELAKRFKENQEEHERRWAQGSFLQVVRNHLKSRSNHHPSMPWQIWLSVNPESDATAIWIERKFNVPDSGEWVSEAIFSIPLSPSKAAKVPGHPGILIFECTPIEGVPDEIERKYRVLDDCSRLRDIIKTLPPKRHFIPSLLIFCWTEGADSYPATDFFEMVKKFVSENILESYHVFAMTSTTKDLDSKLDDAMKSLSLDTEGKLVKALTVRGIYKLFESTFNLFVTEWIENCSSNDFFDWNIYGHLVQASIELSNAIDLYVHRLTNTGGKTNLHPFDSDSLEDSDSTYEAAGQWLSAINERGDASQVIMDLQSHRNIGQDFPVRAFIEHIAEILQIRWENVIGAKKLHYITVTAVKSSLQSFESAIEPQQMKLGQVLNSSIRRSPKRRSYSVDTAQTKYVKSLISPDDADLASFTSSPQAKRVKLSTSADASVSGGDDALSPFSSPLLNGRSSPSPSMSAVSQSTNATEAPAITVAMLRALTRDMKRKYASAS</sequence>
<feature type="compositionally biased region" description="Low complexity" evidence="1">
    <location>
        <begin position="1"/>
        <end position="19"/>
    </location>
</feature>
<dbReference type="EMBL" id="KN838778">
    <property type="protein sequence ID" value="KIJ94809.1"/>
    <property type="molecule type" value="Genomic_DNA"/>
</dbReference>
<feature type="compositionally biased region" description="Polar residues" evidence="1">
    <location>
        <begin position="649"/>
        <end position="675"/>
    </location>
</feature>
<reference evidence="4" key="2">
    <citation type="submission" date="2015-01" db="EMBL/GenBank/DDBJ databases">
        <title>Evolutionary Origins and Diversification of the Mycorrhizal Mutualists.</title>
        <authorList>
            <consortium name="DOE Joint Genome Institute"/>
            <consortium name="Mycorrhizal Genomics Consortium"/>
            <person name="Kohler A."/>
            <person name="Kuo A."/>
            <person name="Nagy L.G."/>
            <person name="Floudas D."/>
            <person name="Copeland A."/>
            <person name="Barry K.W."/>
            <person name="Cichocki N."/>
            <person name="Veneault-Fourrey C."/>
            <person name="LaButti K."/>
            <person name="Lindquist E.A."/>
            <person name="Lipzen A."/>
            <person name="Lundell T."/>
            <person name="Morin E."/>
            <person name="Murat C."/>
            <person name="Riley R."/>
            <person name="Ohm R."/>
            <person name="Sun H."/>
            <person name="Tunlid A."/>
            <person name="Henrissat B."/>
            <person name="Grigoriev I.V."/>
            <person name="Hibbett D.S."/>
            <person name="Martin F."/>
        </authorList>
    </citation>
    <scope>NUCLEOTIDE SEQUENCE [LARGE SCALE GENOMIC DNA]</scope>
    <source>
        <strain evidence="4">LaAM-08-1</strain>
    </source>
</reference>
<reference evidence="3 4" key="1">
    <citation type="submission" date="2014-04" db="EMBL/GenBank/DDBJ databases">
        <authorList>
            <consortium name="DOE Joint Genome Institute"/>
            <person name="Kuo A."/>
            <person name="Kohler A."/>
            <person name="Nagy L.G."/>
            <person name="Floudas D."/>
            <person name="Copeland A."/>
            <person name="Barry K.W."/>
            <person name="Cichocki N."/>
            <person name="Veneault-Fourrey C."/>
            <person name="LaButti K."/>
            <person name="Lindquist E.A."/>
            <person name="Lipzen A."/>
            <person name="Lundell T."/>
            <person name="Morin E."/>
            <person name="Murat C."/>
            <person name="Sun H."/>
            <person name="Tunlid A."/>
            <person name="Henrissat B."/>
            <person name="Grigoriev I.V."/>
            <person name="Hibbett D.S."/>
            <person name="Martin F."/>
            <person name="Nordberg H.P."/>
            <person name="Cantor M.N."/>
            <person name="Hua S.X."/>
        </authorList>
    </citation>
    <scope>NUCLEOTIDE SEQUENCE [LARGE SCALE GENOMIC DNA]</scope>
    <source>
        <strain evidence="3 4">LaAM-08-1</strain>
    </source>
</reference>
<dbReference type="OrthoDB" id="264795at2759"/>
<feature type="compositionally biased region" description="Polar residues" evidence="1">
    <location>
        <begin position="574"/>
        <end position="603"/>
    </location>
</feature>
<protein>
    <recommendedName>
        <fullName evidence="2">SAC3/GANP/THP3 conserved domain-containing protein</fullName>
    </recommendedName>
</protein>
<feature type="compositionally biased region" description="Polar residues" evidence="1">
    <location>
        <begin position="1392"/>
        <end position="1401"/>
    </location>
</feature>
<organism evidence="3 4">
    <name type="scientific">Laccaria amethystina LaAM-08-1</name>
    <dbReference type="NCBI Taxonomy" id="1095629"/>
    <lineage>
        <taxon>Eukaryota</taxon>
        <taxon>Fungi</taxon>
        <taxon>Dikarya</taxon>
        <taxon>Basidiomycota</taxon>
        <taxon>Agaricomycotina</taxon>
        <taxon>Agaricomycetes</taxon>
        <taxon>Agaricomycetidae</taxon>
        <taxon>Agaricales</taxon>
        <taxon>Agaricineae</taxon>
        <taxon>Hydnangiaceae</taxon>
        <taxon>Laccaria</taxon>
    </lineage>
</organism>
<dbReference type="Proteomes" id="UP000054477">
    <property type="component" value="Unassembled WGS sequence"/>
</dbReference>
<evidence type="ECO:0000256" key="1">
    <source>
        <dbReference type="SAM" id="MobiDB-lite"/>
    </source>
</evidence>
<dbReference type="InterPro" id="IPR005062">
    <property type="entry name" value="SAC3/GANP/THP3_conserved"/>
</dbReference>
<dbReference type="HOGENOM" id="CLU_252204_0_0_1"/>
<feature type="compositionally biased region" description="Low complexity" evidence="1">
    <location>
        <begin position="514"/>
        <end position="530"/>
    </location>
</feature>
<keyword evidence="4" id="KW-1185">Reference proteome</keyword>
<dbReference type="PANTHER" id="PTHR12436">
    <property type="entry name" value="80 KDA MCM3-ASSOCIATED PROTEIN"/>
    <property type="match status" value="1"/>
</dbReference>
<proteinExistence type="predicted"/>
<dbReference type="GO" id="GO:0006406">
    <property type="term" value="P:mRNA export from nucleus"/>
    <property type="evidence" value="ECO:0007669"/>
    <property type="project" value="TreeGrafter"/>
</dbReference>
<feature type="region of interest" description="Disordered" evidence="1">
    <location>
        <begin position="1"/>
        <end position="102"/>
    </location>
</feature>
<gene>
    <name evidence="3" type="ORF">K443DRAFT_349259</name>
</gene>
<evidence type="ECO:0000313" key="4">
    <source>
        <dbReference type="Proteomes" id="UP000054477"/>
    </source>
</evidence>
<dbReference type="Pfam" id="PF03399">
    <property type="entry name" value="SAC3_GANP"/>
    <property type="match status" value="1"/>
</dbReference>